<feature type="active site" evidence="14">
    <location>
        <position position="1262"/>
    </location>
</feature>
<dbReference type="InterPro" id="IPR010073">
    <property type="entry name" value="PurL_large"/>
</dbReference>
<dbReference type="CDD" id="cd02203">
    <property type="entry name" value="PurL_repeat1"/>
    <property type="match status" value="1"/>
</dbReference>
<dbReference type="EC" id="6.3.5.3" evidence="14"/>
<dbReference type="SUPFAM" id="SSF52317">
    <property type="entry name" value="Class I glutamine amidotransferase-like"/>
    <property type="match status" value="1"/>
</dbReference>
<evidence type="ECO:0000256" key="4">
    <source>
        <dbReference type="ARBA" id="ARBA00022490"/>
    </source>
</evidence>
<feature type="domain" description="PurM-like C-terminal" evidence="16">
    <location>
        <begin position="859"/>
        <end position="967"/>
    </location>
</feature>
<dbReference type="FunFam" id="3.30.1330.10:FF:000002">
    <property type="entry name" value="Phosphoribosylformylglycinamidine synthase"/>
    <property type="match status" value="1"/>
</dbReference>
<evidence type="ECO:0000256" key="6">
    <source>
        <dbReference type="ARBA" id="ARBA00022723"/>
    </source>
</evidence>
<keyword evidence="8 14" id="KW-0658">Purine biosynthesis</keyword>
<feature type="domain" description="FGAR-AT PurM N-terminal-like" evidence="19">
    <location>
        <begin position="648"/>
        <end position="806"/>
    </location>
</feature>
<comment type="function">
    <text evidence="13 14">Phosphoribosylformylglycinamidine synthase involved in the purines biosynthetic pathway. Catalyzes the ATP-dependent conversion of formylglycinamide ribonucleotide (FGAR) and glutamine to yield formylglycinamidine ribonucleotide (FGAM) and glutamate.</text>
</comment>
<dbReference type="InterPro" id="IPR055181">
    <property type="entry name" value="FGAR-AT_PurM_N-like"/>
</dbReference>
<dbReference type="FunFam" id="3.90.650.10:FF:000005">
    <property type="entry name" value="Phosphoribosylformylglycinamidine synthase"/>
    <property type="match status" value="1"/>
</dbReference>
<comment type="caution">
    <text evidence="20">The sequence shown here is derived from an EMBL/GenBank/DDBJ whole genome shotgun (WGS) entry which is preliminary data.</text>
</comment>
<dbReference type="InterPro" id="IPR041609">
    <property type="entry name" value="PurL_linker"/>
</dbReference>
<evidence type="ECO:0000259" key="18">
    <source>
        <dbReference type="Pfam" id="PF18076"/>
    </source>
</evidence>
<evidence type="ECO:0000256" key="12">
    <source>
        <dbReference type="ARBA" id="ARBA00052585"/>
    </source>
</evidence>
<evidence type="ECO:0000256" key="13">
    <source>
        <dbReference type="ARBA" id="ARBA00057317"/>
    </source>
</evidence>
<evidence type="ECO:0000256" key="2">
    <source>
        <dbReference type="ARBA" id="ARBA00004920"/>
    </source>
</evidence>
<dbReference type="PROSITE" id="PS51273">
    <property type="entry name" value="GATASE_TYPE_1"/>
    <property type="match status" value="1"/>
</dbReference>
<evidence type="ECO:0000256" key="15">
    <source>
        <dbReference type="SAM" id="MobiDB-lite"/>
    </source>
</evidence>
<dbReference type="UniPathway" id="UPA00074">
    <property type="reaction ID" value="UER00128"/>
</dbReference>
<evidence type="ECO:0000256" key="14">
    <source>
        <dbReference type="HAMAP-Rule" id="MF_00419"/>
    </source>
</evidence>
<feature type="domain" description="PurM-like C-terminal" evidence="16">
    <location>
        <begin position="432"/>
        <end position="586"/>
    </location>
</feature>
<evidence type="ECO:0000313" key="21">
    <source>
        <dbReference type="Proteomes" id="UP000245539"/>
    </source>
</evidence>
<keyword evidence="9 14" id="KW-0067">ATP-binding</keyword>
<keyword evidence="4 14" id="KW-0963">Cytoplasm</keyword>
<dbReference type="Pfam" id="PF13507">
    <property type="entry name" value="GATase_5"/>
    <property type="match status" value="1"/>
</dbReference>
<evidence type="ECO:0000256" key="8">
    <source>
        <dbReference type="ARBA" id="ARBA00022755"/>
    </source>
</evidence>
<dbReference type="FunFam" id="3.30.1330.10:FF:000005">
    <property type="entry name" value="Phosphoribosylformylglycinamidine synthase"/>
    <property type="match status" value="1"/>
</dbReference>
<accession>A0A317CAQ4</accession>
<dbReference type="InterPro" id="IPR029062">
    <property type="entry name" value="Class_I_gatase-like"/>
</dbReference>
<evidence type="ECO:0000256" key="7">
    <source>
        <dbReference type="ARBA" id="ARBA00022741"/>
    </source>
</evidence>
<reference evidence="20 21" key="1">
    <citation type="submission" date="2018-05" db="EMBL/GenBank/DDBJ databases">
        <title>Leucothrix arctica sp. nov., isolated from Arctic seawater.</title>
        <authorList>
            <person name="Choi A."/>
            <person name="Baek K."/>
        </authorList>
    </citation>
    <scope>NUCLEOTIDE SEQUENCE [LARGE SCALE GENOMIC DNA]</scope>
    <source>
        <strain evidence="20 21">JCM 18388</strain>
    </source>
</reference>
<dbReference type="FunFam" id="1.10.8.750:FF:000002">
    <property type="entry name" value="Phosphoribosylformylglycinamidine synthase"/>
    <property type="match status" value="1"/>
</dbReference>
<evidence type="ECO:0000259" key="16">
    <source>
        <dbReference type="Pfam" id="PF02769"/>
    </source>
</evidence>
<feature type="binding site" evidence="14">
    <location>
        <position position="718"/>
    </location>
    <ligand>
        <name>Mg(2+)</name>
        <dbReference type="ChEBI" id="CHEBI:18420"/>
    </ligand>
</feature>
<dbReference type="Proteomes" id="UP000245539">
    <property type="component" value="Unassembled WGS sequence"/>
</dbReference>
<evidence type="ECO:0000256" key="3">
    <source>
        <dbReference type="ARBA" id="ARBA00008608"/>
    </source>
</evidence>
<dbReference type="CDD" id="cd02204">
    <property type="entry name" value="PurL_repeat2"/>
    <property type="match status" value="1"/>
</dbReference>
<dbReference type="SUPFAM" id="SSF109736">
    <property type="entry name" value="FGAM synthase PurL, linker domain"/>
    <property type="match status" value="1"/>
</dbReference>
<feature type="binding site" evidence="14">
    <location>
        <begin position="307"/>
        <end position="318"/>
    </location>
    <ligand>
        <name>ATP</name>
        <dbReference type="ChEBI" id="CHEBI:30616"/>
    </ligand>
</feature>
<feature type="domain" description="Phosphoribosylformylglycinamidine synthase linker" evidence="17">
    <location>
        <begin position="171"/>
        <end position="220"/>
    </location>
</feature>
<evidence type="ECO:0000259" key="19">
    <source>
        <dbReference type="Pfam" id="PF22689"/>
    </source>
</evidence>
<feature type="active site" description="Nucleophile" evidence="14">
    <location>
        <position position="1137"/>
    </location>
</feature>
<comment type="similarity">
    <text evidence="3 14">In the N-terminal section; belongs to the FGAMS family.</text>
</comment>
<dbReference type="NCBIfam" id="NF003672">
    <property type="entry name" value="PRK05297.1"/>
    <property type="match status" value="1"/>
</dbReference>
<dbReference type="SUPFAM" id="SSF56042">
    <property type="entry name" value="PurM C-terminal domain-like"/>
    <property type="match status" value="2"/>
</dbReference>
<dbReference type="GO" id="GO:0046872">
    <property type="term" value="F:metal ion binding"/>
    <property type="evidence" value="ECO:0007669"/>
    <property type="project" value="UniProtKB-KW"/>
</dbReference>
<dbReference type="FunFam" id="3.40.50.880:FF:000008">
    <property type="entry name" value="Phosphoribosylformylglycinamidine synthase"/>
    <property type="match status" value="1"/>
</dbReference>
<evidence type="ECO:0000256" key="1">
    <source>
        <dbReference type="ARBA" id="ARBA00004496"/>
    </source>
</evidence>
<feature type="domain" description="Phosphoribosylformylglycinamidine synthase N-terminal" evidence="18">
    <location>
        <begin position="36"/>
        <end position="150"/>
    </location>
</feature>
<comment type="subunit">
    <text evidence="14">Monomer.</text>
</comment>
<keyword evidence="5 14" id="KW-0436">Ligase</keyword>
<protein>
    <recommendedName>
        <fullName evidence="14">Phosphoribosylformylglycinamidine synthase</fullName>
        <shortName evidence="14">FGAM synthase</shortName>
        <shortName evidence="14">FGAMS</shortName>
        <ecNumber evidence="14">6.3.5.3</ecNumber>
    </recommendedName>
    <alternativeName>
        <fullName evidence="14">Formylglycinamide ribonucleotide amidotransferase</fullName>
        <shortName evidence="14">FGAR amidotransferase</shortName>
        <shortName evidence="14">FGAR-AT</shortName>
    </alternativeName>
</protein>
<dbReference type="InterPro" id="IPR040707">
    <property type="entry name" value="FGAR-AT_N"/>
</dbReference>
<proteinExistence type="inferred from homology"/>
<evidence type="ECO:0000256" key="11">
    <source>
        <dbReference type="ARBA" id="ARBA00022962"/>
    </source>
</evidence>
<dbReference type="RefSeq" id="WP_109838237.1">
    <property type="nucleotide sequence ID" value="NZ_QGKM01000041.1"/>
</dbReference>
<dbReference type="GO" id="GO:0006189">
    <property type="term" value="P:'de novo' IMP biosynthetic process"/>
    <property type="evidence" value="ECO:0007669"/>
    <property type="project" value="UniProtKB-UniRule"/>
</dbReference>
<dbReference type="InterPro" id="IPR036921">
    <property type="entry name" value="PurM-like_N_sf"/>
</dbReference>
<dbReference type="InterPro" id="IPR010918">
    <property type="entry name" value="PurM-like_C_dom"/>
</dbReference>
<dbReference type="NCBIfam" id="TIGR01735">
    <property type="entry name" value="FGAM_synt"/>
    <property type="match status" value="1"/>
</dbReference>
<comment type="catalytic activity">
    <reaction evidence="12 14">
        <text>N(2)-formyl-N(1)-(5-phospho-beta-D-ribosyl)glycinamide + L-glutamine + ATP + H2O = 2-formamido-N(1)-(5-O-phospho-beta-D-ribosyl)acetamidine + L-glutamate + ADP + phosphate + H(+)</text>
        <dbReference type="Rhea" id="RHEA:17129"/>
        <dbReference type="ChEBI" id="CHEBI:15377"/>
        <dbReference type="ChEBI" id="CHEBI:15378"/>
        <dbReference type="ChEBI" id="CHEBI:29985"/>
        <dbReference type="ChEBI" id="CHEBI:30616"/>
        <dbReference type="ChEBI" id="CHEBI:43474"/>
        <dbReference type="ChEBI" id="CHEBI:58359"/>
        <dbReference type="ChEBI" id="CHEBI:147286"/>
        <dbReference type="ChEBI" id="CHEBI:147287"/>
        <dbReference type="ChEBI" id="CHEBI:456216"/>
        <dbReference type="EC" id="6.3.5.3"/>
    </reaction>
</comment>
<feature type="binding site" evidence="14">
    <location>
        <position position="722"/>
    </location>
    <ligand>
        <name>Mg(2+)</name>
        <dbReference type="ChEBI" id="CHEBI:18420"/>
    </ligand>
</feature>
<dbReference type="GO" id="GO:0004642">
    <property type="term" value="F:phosphoribosylformylglycinamidine synthase activity"/>
    <property type="evidence" value="ECO:0007669"/>
    <property type="project" value="UniProtKB-UniRule"/>
</dbReference>
<dbReference type="Pfam" id="PF18072">
    <property type="entry name" value="FGAR-AT_linker"/>
    <property type="match status" value="1"/>
</dbReference>
<evidence type="ECO:0000256" key="10">
    <source>
        <dbReference type="ARBA" id="ARBA00022842"/>
    </source>
</evidence>
<dbReference type="CDD" id="cd01740">
    <property type="entry name" value="GATase1_FGAR_AT"/>
    <property type="match status" value="1"/>
</dbReference>
<dbReference type="Gene3D" id="1.10.8.750">
    <property type="entry name" value="Phosphoribosylformylglycinamidine synthase, linker domain"/>
    <property type="match status" value="1"/>
</dbReference>
<dbReference type="InterPro" id="IPR036676">
    <property type="entry name" value="PurM-like_C_sf"/>
</dbReference>
<evidence type="ECO:0000256" key="9">
    <source>
        <dbReference type="ARBA" id="ARBA00022840"/>
    </source>
</evidence>
<sequence>MLIIPGGRAFSDFIQSKLLTQLQGVVPAVTAVHARYQHLADLEQDLDAQQTELLDKLLSYGEEQDTTTPSGELFLVVPRQGTISPWSSKATDILHNCGLSTVSRVERATAYHIETSATLGDEQKSLISEQLHDRMMESVQFDYNSVEALFSHAEPAELRYIDLGTDAQTALNDANTELGLALSPDEIDYLADNYAALGRNPTDVELMMFAQANSEHCRHKIFNADWIIDGKPEAETLFGMIRNTYKCSPDGVLTAYSDNSSVIEGPAASRFFPQYGSNEYAHHDEPVHMLMKVETHNHPTAISPFPGAATGSGGEIRDEGATGNGSKPKAGLCGFSVSNLRIPEYEMPWEVDYGRPARIDSALNIMLEGPIGAAAFNNEFGRPNLCGYFRSFEAEVPGPKGMELRGYHKPIMLAGGLGNIRPDNVKKKELPEGTPIVVLGGPAMLIGLGGGAASSMASGTSAEKLDFASVQRGNPEMERRCQEVIDRCNALGNDSPLLSMHDVGAGGISNAIPEIINDAGRGGKFELRSVPNAEPGMAPMEIWCNEAQERYVLAVDETKLAQFEEICQRERAVYAVVGHATEDQHLLVADSNFDNKPVDMPMNVLLGKPPKMLRDVKHVEFEQPEFDYSQIDLAEAVERVLRLPTVASKAFLITIGDRSITGMVHRDQMVGPWQVPVADVAVTATDYKSYTGEAMALGERTPIALVSPAASGRMAIGEAITNIAAANIGELSKMVLSANWMAAAGHDGEDAALYDTVRAVGEEICPKLGICIPVGKDSLSMKTVWQQGDEPREMTSPLSLVVTSFSTVKDIRNTLTPELRTDKGDTKLLLIDLGKGENRMAASALSQVYSKVGKYAPDFKDTDMMLGFFEAVQTLSAEGKLLAYHDRSDGGLLATVAEMAFAGHTGVSVELEAVAANATQALFNEELGAVIQVKADELAAVEAAFAKAGIADYAHVIGQLNDSDTVEFSLSGETVYSNSRVTLQQYWSEASYRMQALRDNTECADQEFERIADANDTGLFADLSFDVNEDVTADLVASGNRPAVAILREQGVNGQIEMAAAFDKAGFRTVDVHMTDVLSGRVSFADFKGLVACGGFSYGDVLGAGGGWAKTILHSEKATQAFSEFFTREDTFALGICNGCQMLSQLKDMIPGASHWPSFHRNHSEQFEGRVAMVEVMDSPSILLKGMAGSKMPIAVAHGEGRTVFDEGVTPESVLANQQVSLRYVDAQGQATEHYPENPNGSVGGFTGLTSDDGRVTIMMPHPERVQRAVTNSWYPDEWEEDGAWMRMFRNARVWVG</sequence>
<dbReference type="FunFam" id="3.90.650.10:FF:000002">
    <property type="entry name" value="Phosphoribosylformylglycinamidine synthase"/>
    <property type="match status" value="1"/>
</dbReference>
<comment type="caution">
    <text evidence="14">Lacks conserved residue(s) required for the propagation of feature annotation.</text>
</comment>
<gene>
    <name evidence="14" type="primary">purL</name>
    <name evidence="20" type="ORF">DKW60_13750</name>
</gene>
<keyword evidence="10 14" id="KW-0460">Magnesium</keyword>
<keyword evidence="6 14" id="KW-0479">Metal-binding</keyword>
<dbReference type="EMBL" id="QGKM01000041">
    <property type="protein sequence ID" value="PWQ95765.1"/>
    <property type="molecule type" value="Genomic_DNA"/>
</dbReference>
<dbReference type="PANTHER" id="PTHR10099:SF1">
    <property type="entry name" value="PHOSPHORIBOSYLFORMYLGLYCINAMIDINE SYNTHASE"/>
    <property type="match status" value="1"/>
</dbReference>
<dbReference type="Gene3D" id="3.40.50.880">
    <property type="match status" value="1"/>
</dbReference>
<organism evidence="20 21">
    <name type="scientific">Leucothrix pacifica</name>
    <dbReference type="NCBI Taxonomy" id="1247513"/>
    <lineage>
        <taxon>Bacteria</taxon>
        <taxon>Pseudomonadati</taxon>
        <taxon>Pseudomonadota</taxon>
        <taxon>Gammaproteobacteria</taxon>
        <taxon>Thiotrichales</taxon>
        <taxon>Thiotrichaceae</taxon>
        <taxon>Leucothrix</taxon>
    </lineage>
</organism>
<dbReference type="OrthoDB" id="9804441at2"/>
<feature type="binding site" evidence="14">
    <location>
        <position position="888"/>
    </location>
    <ligand>
        <name>ATP</name>
        <dbReference type="ChEBI" id="CHEBI:30616"/>
    </ligand>
</feature>
<keyword evidence="21" id="KW-1185">Reference proteome</keyword>
<feature type="binding site" evidence="14">
    <location>
        <position position="678"/>
    </location>
    <ligand>
        <name>ATP</name>
        <dbReference type="ChEBI" id="CHEBI:30616"/>
    </ligand>
</feature>
<comment type="pathway">
    <text evidence="2 14">Purine metabolism; IMP biosynthesis via de novo pathway; 5-amino-1-(5-phospho-D-ribosyl)imidazole from N(2)-formyl-N(1)-(5-phospho-D-ribosyl)glycinamide: step 1/2.</text>
</comment>
<keyword evidence="7 14" id="KW-0547">Nucleotide-binding</keyword>
<dbReference type="PANTHER" id="PTHR10099">
    <property type="entry name" value="PHOSPHORIBOSYLFORMYLGLYCINAMIDINE SYNTHASE"/>
    <property type="match status" value="1"/>
</dbReference>
<evidence type="ECO:0000256" key="5">
    <source>
        <dbReference type="ARBA" id="ARBA00022598"/>
    </source>
</evidence>
<comment type="subcellular location">
    <subcellularLocation>
        <location evidence="1 14">Cytoplasm</location>
    </subcellularLocation>
</comment>
<dbReference type="GO" id="GO:0005524">
    <property type="term" value="F:ATP binding"/>
    <property type="evidence" value="ECO:0007669"/>
    <property type="project" value="UniProtKB-UniRule"/>
</dbReference>
<dbReference type="Pfam" id="PF02769">
    <property type="entry name" value="AIRS_C"/>
    <property type="match status" value="2"/>
</dbReference>
<dbReference type="Pfam" id="PF22689">
    <property type="entry name" value="FGAR-AT_PurM_N-like"/>
    <property type="match status" value="1"/>
</dbReference>
<feature type="region of interest" description="Disordered" evidence="15">
    <location>
        <begin position="305"/>
        <end position="327"/>
    </location>
</feature>
<keyword evidence="11 14" id="KW-0315">Glutamine amidotransferase</keyword>
<dbReference type="InterPro" id="IPR036604">
    <property type="entry name" value="PurS-like_sf"/>
</dbReference>
<dbReference type="Gene3D" id="3.30.1330.10">
    <property type="entry name" value="PurM-like, N-terminal domain"/>
    <property type="match status" value="2"/>
</dbReference>
<dbReference type="SUPFAM" id="SSF55326">
    <property type="entry name" value="PurM N-terminal domain-like"/>
    <property type="match status" value="2"/>
</dbReference>
<dbReference type="Pfam" id="PF18076">
    <property type="entry name" value="FGAR-AT_N"/>
    <property type="match status" value="1"/>
</dbReference>
<name>A0A317CAQ4_9GAMM</name>
<dbReference type="SUPFAM" id="SSF82697">
    <property type="entry name" value="PurS-like"/>
    <property type="match status" value="1"/>
</dbReference>
<dbReference type="SMART" id="SM01211">
    <property type="entry name" value="GATase_5"/>
    <property type="match status" value="1"/>
</dbReference>
<feature type="active site" evidence="14">
    <location>
        <position position="1264"/>
    </location>
</feature>
<evidence type="ECO:0000313" key="20">
    <source>
        <dbReference type="EMBL" id="PWQ95765.1"/>
    </source>
</evidence>
<evidence type="ECO:0000259" key="17">
    <source>
        <dbReference type="Pfam" id="PF18072"/>
    </source>
</evidence>
<feature type="binding site" evidence="14">
    <location>
        <position position="886"/>
    </location>
    <ligand>
        <name>Mg(2+)</name>
        <dbReference type="ChEBI" id="CHEBI:18420"/>
    </ligand>
</feature>
<feature type="binding site" evidence="14">
    <location>
        <position position="679"/>
    </location>
    <ligand>
        <name>Mg(2+)</name>
        <dbReference type="ChEBI" id="CHEBI:18420"/>
    </ligand>
</feature>
<dbReference type="HAMAP" id="MF_00419">
    <property type="entry name" value="PurL_1"/>
    <property type="match status" value="1"/>
</dbReference>
<dbReference type="Gene3D" id="3.90.650.10">
    <property type="entry name" value="PurM-like C-terminal domain"/>
    <property type="match status" value="2"/>
</dbReference>
<dbReference type="GO" id="GO:0005737">
    <property type="term" value="C:cytoplasm"/>
    <property type="evidence" value="ECO:0007669"/>
    <property type="project" value="UniProtKB-SubCell"/>
</dbReference>